<proteinExistence type="inferred from homology"/>
<comment type="catalytic activity">
    <reaction evidence="8 9">
        <text>hydroxymethylbilane = uroporphyrinogen III + H2O</text>
        <dbReference type="Rhea" id="RHEA:18965"/>
        <dbReference type="ChEBI" id="CHEBI:15377"/>
        <dbReference type="ChEBI" id="CHEBI:57308"/>
        <dbReference type="ChEBI" id="CHEBI:57845"/>
        <dbReference type="EC" id="4.2.1.75"/>
    </reaction>
</comment>
<evidence type="ECO:0000256" key="9">
    <source>
        <dbReference type="RuleBase" id="RU366031"/>
    </source>
</evidence>
<evidence type="ECO:0000256" key="7">
    <source>
        <dbReference type="ARBA" id="ARBA00040167"/>
    </source>
</evidence>
<reference evidence="11 12" key="1">
    <citation type="submission" date="2014-11" db="EMBL/GenBank/DDBJ databases">
        <title>Pan-genome of Gallibacterium spp.</title>
        <authorList>
            <person name="Kudirkiene E."/>
            <person name="Bojesen A.M."/>
        </authorList>
    </citation>
    <scope>NUCLEOTIDE SEQUENCE [LARGE SCALE GENOMIC DNA]</scope>
    <source>
        <strain evidence="11 12">F151</strain>
    </source>
</reference>
<protein>
    <recommendedName>
        <fullName evidence="7 9">Uroporphyrinogen-III synthase</fullName>
        <ecNumber evidence="3 9">4.2.1.75</ecNumber>
    </recommendedName>
</protein>
<dbReference type="InterPro" id="IPR003754">
    <property type="entry name" value="4pyrrol_synth_uPrphyn_synth"/>
</dbReference>
<dbReference type="Pfam" id="PF02602">
    <property type="entry name" value="HEM4"/>
    <property type="match status" value="1"/>
</dbReference>
<dbReference type="AlphaFoldDB" id="A0A1A7NX08"/>
<dbReference type="SUPFAM" id="SSF69618">
    <property type="entry name" value="HemD-like"/>
    <property type="match status" value="1"/>
</dbReference>
<dbReference type="GO" id="GO:0006782">
    <property type="term" value="P:protoporphyrinogen IX biosynthetic process"/>
    <property type="evidence" value="ECO:0007669"/>
    <property type="project" value="UniProtKB-UniRule"/>
</dbReference>
<evidence type="ECO:0000256" key="2">
    <source>
        <dbReference type="ARBA" id="ARBA00008133"/>
    </source>
</evidence>
<evidence type="ECO:0000256" key="3">
    <source>
        <dbReference type="ARBA" id="ARBA00013109"/>
    </source>
</evidence>
<sequence>MGILVTRPEESGQHLTAMLIREGIAAIHAPFIKIVTGEQLNQLPQKLQKLNPGDYVICVSQYAVNYAAQVLQNTGFNWRADLHYLAVGRKTAMRLTEASQQAVSYPFLQENSEGLLALPLMQQCQDKNVLILRGQQGRELLPEQLTAQGANVEMVACYHREMQESTETELMMFSRAGIDTIVVTSGEILRYLLDFIPKSEHNWLVNCKLVVISDRIAQLAKEAGWQEDKVILTEKADNNSLLKTILSFYPHSRDK</sequence>
<comment type="caution">
    <text evidence="11">The sequence shown here is derived from an EMBL/GenBank/DDBJ whole genome shotgun (WGS) entry which is preliminary data.</text>
</comment>
<evidence type="ECO:0000256" key="8">
    <source>
        <dbReference type="ARBA" id="ARBA00048617"/>
    </source>
</evidence>
<dbReference type="InterPro" id="IPR036108">
    <property type="entry name" value="4pyrrol_syn_uPrphyn_synt_sf"/>
</dbReference>
<comment type="similarity">
    <text evidence="2 9">Belongs to the uroporphyrinogen-III synthase family.</text>
</comment>
<evidence type="ECO:0000256" key="6">
    <source>
        <dbReference type="ARBA" id="ARBA00037589"/>
    </source>
</evidence>
<dbReference type="Proteomes" id="UP000243558">
    <property type="component" value="Unassembled WGS sequence"/>
</dbReference>
<dbReference type="RefSeq" id="WP_065238533.1">
    <property type="nucleotide sequence ID" value="NZ_JTJM01000002.1"/>
</dbReference>
<dbReference type="Gene3D" id="3.40.50.10090">
    <property type="match status" value="2"/>
</dbReference>
<comment type="pathway">
    <text evidence="1 9">Porphyrin-containing compound metabolism; protoporphyrin-IX biosynthesis; coproporphyrinogen-III from 5-aminolevulinate: step 3/4.</text>
</comment>
<dbReference type="PATRIC" id="fig|505345.7.peg.121"/>
<evidence type="ECO:0000256" key="5">
    <source>
        <dbReference type="ARBA" id="ARBA00023244"/>
    </source>
</evidence>
<dbReference type="OrthoDB" id="9787650at2"/>
<dbReference type="PANTHER" id="PTHR38042">
    <property type="entry name" value="UROPORPHYRINOGEN-III SYNTHASE, CHLOROPLASTIC"/>
    <property type="match status" value="1"/>
</dbReference>
<dbReference type="InterPro" id="IPR039793">
    <property type="entry name" value="UROS/Hem4"/>
</dbReference>
<accession>A0A1A7NX08</accession>
<organism evidence="11 12">
    <name type="scientific">Gallibacterium genomosp. 3</name>
    <dbReference type="NCBI Taxonomy" id="505345"/>
    <lineage>
        <taxon>Bacteria</taxon>
        <taxon>Pseudomonadati</taxon>
        <taxon>Pseudomonadota</taxon>
        <taxon>Gammaproteobacteria</taxon>
        <taxon>Pasteurellales</taxon>
        <taxon>Pasteurellaceae</taxon>
        <taxon>Gallibacterium</taxon>
    </lineage>
</organism>
<evidence type="ECO:0000259" key="10">
    <source>
        <dbReference type="Pfam" id="PF02602"/>
    </source>
</evidence>
<evidence type="ECO:0000256" key="1">
    <source>
        <dbReference type="ARBA" id="ARBA00004772"/>
    </source>
</evidence>
<name>A0A1A7NX08_9PAST</name>
<keyword evidence="4 9" id="KW-0456">Lyase</keyword>
<dbReference type="GO" id="GO:0004852">
    <property type="term" value="F:uroporphyrinogen-III synthase activity"/>
    <property type="evidence" value="ECO:0007669"/>
    <property type="project" value="UniProtKB-UniRule"/>
</dbReference>
<evidence type="ECO:0000313" key="12">
    <source>
        <dbReference type="Proteomes" id="UP000243558"/>
    </source>
</evidence>
<comment type="function">
    <text evidence="6 9">Catalyzes cyclization of the linear tetrapyrrole, hydroxymethylbilane, to the macrocyclic uroporphyrinogen III.</text>
</comment>
<dbReference type="PANTHER" id="PTHR38042:SF1">
    <property type="entry name" value="UROPORPHYRINOGEN-III SYNTHASE, CHLOROPLASTIC"/>
    <property type="match status" value="1"/>
</dbReference>
<dbReference type="EC" id="4.2.1.75" evidence="3 9"/>
<keyword evidence="12" id="KW-1185">Reference proteome</keyword>
<dbReference type="CDD" id="cd06578">
    <property type="entry name" value="HemD"/>
    <property type="match status" value="1"/>
</dbReference>
<evidence type="ECO:0000256" key="4">
    <source>
        <dbReference type="ARBA" id="ARBA00023239"/>
    </source>
</evidence>
<keyword evidence="5 9" id="KW-0627">Porphyrin biosynthesis</keyword>
<feature type="domain" description="Tetrapyrrole biosynthesis uroporphyrinogen III synthase" evidence="10">
    <location>
        <begin position="15"/>
        <end position="230"/>
    </location>
</feature>
<evidence type="ECO:0000313" key="11">
    <source>
        <dbReference type="EMBL" id="OBW94036.1"/>
    </source>
</evidence>
<dbReference type="GO" id="GO:0006780">
    <property type="term" value="P:uroporphyrinogen III biosynthetic process"/>
    <property type="evidence" value="ECO:0007669"/>
    <property type="project" value="UniProtKB-UniRule"/>
</dbReference>
<gene>
    <name evidence="11" type="ORF">QV01_00610</name>
</gene>
<dbReference type="UniPathway" id="UPA00251">
    <property type="reaction ID" value="UER00320"/>
</dbReference>
<dbReference type="EMBL" id="JTJM01000002">
    <property type="protein sequence ID" value="OBW94036.1"/>
    <property type="molecule type" value="Genomic_DNA"/>
</dbReference>